<organism evidence="3 4">
    <name type="scientific">Maricaulis virginensis</name>
    <dbReference type="NCBI Taxonomy" id="144022"/>
    <lineage>
        <taxon>Bacteria</taxon>
        <taxon>Pseudomonadati</taxon>
        <taxon>Pseudomonadota</taxon>
        <taxon>Alphaproteobacteria</taxon>
        <taxon>Maricaulales</taxon>
        <taxon>Maricaulaceae</taxon>
        <taxon>Maricaulis</taxon>
    </lineage>
</organism>
<dbReference type="PANTHER" id="PTHR43767:SF1">
    <property type="entry name" value="NONRIBOSOMAL PEPTIDE SYNTHASE PES1 (EUROFUNG)-RELATED"/>
    <property type="match status" value="1"/>
</dbReference>
<comment type="caution">
    <text evidence="3">The sequence shown here is derived from an EMBL/GenBank/DDBJ whole genome shotgun (WGS) entry which is preliminary data.</text>
</comment>
<accession>A0A9W6IQ55</accession>
<dbReference type="Proteomes" id="UP001143486">
    <property type="component" value="Unassembled WGS sequence"/>
</dbReference>
<dbReference type="InterPro" id="IPR042099">
    <property type="entry name" value="ANL_N_sf"/>
</dbReference>
<evidence type="ECO:0000313" key="3">
    <source>
        <dbReference type="EMBL" id="GLK53289.1"/>
    </source>
</evidence>
<dbReference type="AlphaFoldDB" id="A0A9W6IQ55"/>
<proteinExistence type="predicted"/>
<dbReference type="GO" id="GO:0016878">
    <property type="term" value="F:acid-thiol ligase activity"/>
    <property type="evidence" value="ECO:0007669"/>
    <property type="project" value="UniProtKB-ARBA"/>
</dbReference>
<evidence type="ECO:0000259" key="2">
    <source>
        <dbReference type="Pfam" id="PF13193"/>
    </source>
</evidence>
<dbReference type="RefSeq" id="WP_271187642.1">
    <property type="nucleotide sequence ID" value="NZ_BSFE01000009.1"/>
</dbReference>
<dbReference type="PROSITE" id="PS00455">
    <property type="entry name" value="AMP_BINDING"/>
    <property type="match status" value="1"/>
</dbReference>
<reference evidence="3" key="1">
    <citation type="journal article" date="2014" name="Int. J. Syst. Evol. Microbiol.">
        <title>Complete genome sequence of Corynebacterium casei LMG S-19264T (=DSM 44701T), isolated from a smear-ripened cheese.</title>
        <authorList>
            <consortium name="US DOE Joint Genome Institute (JGI-PGF)"/>
            <person name="Walter F."/>
            <person name="Albersmeier A."/>
            <person name="Kalinowski J."/>
            <person name="Ruckert C."/>
        </authorList>
    </citation>
    <scope>NUCLEOTIDE SEQUENCE</scope>
    <source>
        <strain evidence="3">VKM B-1513</strain>
    </source>
</reference>
<dbReference type="Gene3D" id="3.30.300.30">
    <property type="match status" value="1"/>
</dbReference>
<protein>
    <submittedName>
        <fullName evidence="3">Long-chain-fatty-acid--CoA ligase</fullName>
    </submittedName>
</protein>
<evidence type="ECO:0000313" key="4">
    <source>
        <dbReference type="Proteomes" id="UP001143486"/>
    </source>
</evidence>
<name>A0A9W6IQ55_9PROT</name>
<dbReference type="EMBL" id="BSFE01000009">
    <property type="protein sequence ID" value="GLK53289.1"/>
    <property type="molecule type" value="Genomic_DNA"/>
</dbReference>
<keyword evidence="3" id="KW-0436">Ligase</keyword>
<dbReference type="InterPro" id="IPR045851">
    <property type="entry name" value="AMP-bd_C_sf"/>
</dbReference>
<dbReference type="SUPFAM" id="SSF56801">
    <property type="entry name" value="Acetyl-CoA synthetase-like"/>
    <property type="match status" value="1"/>
</dbReference>
<dbReference type="InterPro" id="IPR050237">
    <property type="entry name" value="ATP-dep_AMP-bd_enzyme"/>
</dbReference>
<dbReference type="InterPro" id="IPR020845">
    <property type="entry name" value="AMP-binding_CS"/>
</dbReference>
<feature type="domain" description="AMP-dependent synthetase/ligase" evidence="1">
    <location>
        <begin position="24"/>
        <end position="396"/>
    </location>
</feature>
<reference evidence="3" key="2">
    <citation type="submission" date="2023-01" db="EMBL/GenBank/DDBJ databases">
        <authorList>
            <person name="Sun Q."/>
            <person name="Evtushenko L."/>
        </authorList>
    </citation>
    <scope>NUCLEOTIDE SEQUENCE</scope>
    <source>
        <strain evidence="3">VKM B-1513</strain>
    </source>
</reference>
<keyword evidence="4" id="KW-1185">Reference proteome</keyword>
<feature type="domain" description="AMP-binding enzyme C-terminal" evidence="2">
    <location>
        <begin position="447"/>
        <end position="520"/>
    </location>
</feature>
<dbReference type="Pfam" id="PF00501">
    <property type="entry name" value="AMP-binding"/>
    <property type="match status" value="1"/>
</dbReference>
<evidence type="ECO:0000259" key="1">
    <source>
        <dbReference type="Pfam" id="PF00501"/>
    </source>
</evidence>
<dbReference type="InterPro" id="IPR025110">
    <property type="entry name" value="AMP-bd_C"/>
</dbReference>
<dbReference type="Gene3D" id="3.40.50.12780">
    <property type="entry name" value="N-terminal domain of ligase-like"/>
    <property type="match status" value="1"/>
</dbReference>
<dbReference type="Pfam" id="PF13193">
    <property type="entry name" value="AMP-binding_C"/>
    <property type="match status" value="1"/>
</dbReference>
<dbReference type="InterPro" id="IPR000873">
    <property type="entry name" value="AMP-dep_synth/lig_dom"/>
</dbReference>
<dbReference type="PANTHER" id="PTHR43767">
    <property type="entry name" value="LONG-CHAIN-FATTY-ACID--COA LIGASE"/>
    <property type="match status" value="1"/>
</dbReference>
<gene>
    <name evidence="3" type="ORF">GCM10017621_27970</name>
</gene>
<sequence length="543" mass="59204">MTAPSHLPHTLPPTFPRISDYVAHYAERTPDAEAMVLDDERTSYRVFNDRIDALARALIAAGVKRGDRVATLSTPSPDYFLAFLATASIGAIWVGMNPRYQLEELAYVASDSAPVILLARSQMDGRDYAGDLLELKARTPSIRQLVIFERDSDHIPDGAVAFANFLEAGTLISSDSLAAQRNASGGRDACMIVYTSGSTGKPKGALLHHEGIVGFSVEQHGIWPIRPMRALNYFPINHIGCVVDVSTPTLTAGGTIVFLEHFSPRRSLELMQDEKVSFWGSVPSTFQLQFADPDFDRFDLSAVQMIMWGGAVMPRELIERLLTYNVPLATNYGLTESGSAITIVPPSRDIDLLSATVGYPFPGTEVRLVDPDGNTVADGQSGEILAHSVYNMLGYWNRPEATAETLLPGGWLATGDIGRRNPDGSYSIVGRVKEMYKSGGYNVYPREVETVLESHPAVDMAAVVSTADPVWQEVGVAYILPGGDLDLDDLKAFCRGRLANYKQPKRFVVLDELPLLPIGKVDKVALKKRAADDYRPAAEGATV</sequence>